<name>A0ABP1QJP6_9HEXA</name>
<feature type="compositionally biased region" description="Basic and acidic residues" evidence="1">
    <location>
        <begin position="1"/>
        <end position="20"/>
    </location>
</feature>
<evidence type="ECO:0000256" key="1">
    <source>
        <dbReference type="SAM" id="MobiDB-lite"/>
    </source>
</evidence>
<proteinExistence type="predicted"/>
<reference evidence="2 3" key="1">
    <citation type="submission" date="2024-08" db="EMBL/GenBank/DDBJ databases">
        <authorList>
            <person name="Cucini C."/>
            <person name="Frati F."/>
        </authorList>
    </citation>
    <scope>NUCLEOTIDE SEQUENCE [LARGE SCALE GENOMIC DNA]</scope>
</reference>
<gene>
    <name evidence="2" type="ORF">ODALV1_LOCUS12130</name>
</gene>
<accession>A0ABP1QJP6</accession>
<evidence type="ECO:0000313" key="2">
    <source>
        <dbReference type="EMBL" id="CAL8105624.1"/>
    </source>
</evidence>
<keyword evidence="3" id="KW-1185">Reference proteome</keyword>
<organism evidence="2 3">
    <name type="scientific">Orchesella dallaii</name>
    <dbReference type="NCBI Taxonomy" id="48710"/>
    <lineage>
        <taxon>Eukaryota</taxon>
        <taxon>Metazoa</taxon>
        <taxon>Ecdysozoa</taxon>
        <taxon>Arthropoda</taxon>
        <taxon>Hexapoda</taxon>
        <taxon>Collembola</taxon>
        <taxon>Entomobryomorpha</taxon>
        <taxon>Entomobryoidea</taxon>
        <taxon>Orchesellidae</taxon>
        <taxon>Orchesellinae</taxon>
        <taxon>Orchesella</taxon>
    </lineage>
</organism>
<dbReference type="Proteomes" id="UP001642540">
    <property type="component" value="Unassembled WGS sequence"/>
</dbReference>
<comment type="caution">
    <text evidence="2">The sequence shown here is derived from an EMBL/GenBank/DDBJ whole genome shotgun (WGS) entry which is preliminary data.</text>
</comment>
<feature type="region of interest" description="Disordered" evidence="1">
    <location>
        <begin position="1"/>
        <end position="91"/>
    </location>
</feature>
<dbReference type="EMBL" id="CAXLJM020000036">
    <property type="protein sequence ID" value="CAL8105624.1"/>
    <property type="molecule type" value="Genomic_DNA"/>
</dbReference>
<protein>
    <submittedName>
        <fullName evidence="2">Uncharacterized protein</fullName>
    </submittedName>
</protein>
<evidence type="ECO:0000313" key="3">
    <source>
        <dbReference type="Proteomes" id="UP001642540"/>
    </source>
</evidence>
<sequence length="210" mass="23038">MDKKLEEKRKDIGEGIKENAEEMPPAVRTRDSKPGANTDVVGEPGERVPRVDVIDLSSDSENEESNQQGGSKIVAKKKEVKVQQSNNGGGCVAEKVQGKVQRGGKRNGKGQGICQPSESTVLLIDLASETEDEIDADIIFDLKEVEQANKELNLSPIQFGGEGKCENEERQKEKVLTKKMSCKRKVDTAEYGLTKIPSLGLLNPEDFVRK</sequence>
<feature type="compositionally biased region" description="Basic and acidic residues" evidence="1">
    <location>
        <begin position="44"/>
        <end position="53"/>
    </location>
</feature>